<keyword evidence="1" id="KW-0175">Coiled coil</keyword>
<feature type="coiled-coil region" evidence="1">
    <location>
        <begin position="289"/>
        <end position="330"/>
    </location>
</feature>
<gene>
    <name evidence="2" type="ORF">PECAL_3P19080</name>
</gene>
<evidence type="ECO:0000313" key="3">
    <source>
        <dbReference type="Proteomes" id="UP000789595"/>
    </source>
</evidence>
<proteinExistence type="predicted"/>
<dbReference type="PROSITE" id="PS50096">
    <property type="entry name" value="IQ"/>
    <property type="match status" value="1"/>
</dbReference>
<keyword evidence="3" id="KW-1185">Reference proteome</keyword>
<evidence type="ECO:0000313" key="2">
    <source>
        <dbReference type="EMBL" id="CAH0371938.1"/>
    </source>
</evidence>
<comment type="caution">
    <text evidence="2">The sequence shown here is derived from an EMBL/GenBank/DDBJ whole genome shotgun (WGS) entry which is preliminary data.</text>
</comment>
<dbReference type="EMBL" id="CAKKNE010000003">
    <property type="protein sequence ID" value="CAH0371938.1"/>
    <property type="molecule type" value="Genomic_DNA"/>
</dbReference>
<dbReference type="AlphaFoldDB" id="A0A8J2SGK0"/>
<protein>
    <submittedName>
        <fullName evidence="2">Uncharacterized protein</fullName>
    </submittedName>
</protein>
<dbReference type="OrthoDB" id="10693380at2759"/>
<evidence type="ECO:0000256" key="1">
    <source>
        <dbReference type="SAM" id="Coils"/>
    </source>
</evidence>
<dbReference type="Proteomes" id="UP000789595">
    <property type="component" value="Unassembled WGS sequence"/>
</dbReference>
<name>A0A8J2SGK0_9STRA</name>
<sequence>MAETKYCSSCSKTKPADEFIHPRTGKDGATCAECIIKRSAAAKRTAPVDTAATLQLHTSRLDDHEGRIACVEDAVFEDAPLGAPAAPDAGTFTKSQLRRQRRRNKKAGRAAARVLDFVLVGNDAASDSTTDLDSLASTHSCVRALVEENRQLSAGLRGMRLLLRDPSARLLQRVGRGMMGRRRAKSRFAAVRKIQAMVRRRAKRKFAAAVEIQKIVRGLPCVALRLKCLRASVVIAAALRRYHVLSATPLGRLLSKTRRLAKELTETKVALVAEEKKKEELLRLRALALQRLNSEVTIVKREKDEAQAKLTKANEQLAANERELKNAVHATLCDPGYHASAARPVRDKNAGPITKVCSTILRALQNPKDSYGHSLKPAVAQIITRDLTVEVTGATLFATSPQYWKNSPAGKQWLSANRDKKIPGIVRYHEKSGYDYCRPGYKFFQTQANGEVTTFNGEYPILSADQFEIVY</sequence>
<organism evidence="2 3">
    <name type="scientific">Pelagomonas calceolata</name>
    <dbReference type="NCBI Taxonomy" id="35677"/>
    <lineage>
        <taxon>Eukaryota</taxon>
        <taxon>Sar</taxon>
        <taxon>Stramenopiles</taxon>
        <taxon>Ochrophyta</taxon>
        <taxon>Pelagophyceae</taxon>
        <taxon>Pelagomonadales</taxon>
        <taxon>Pelagomonadaceae</taxon>
        <taxon>Pelagomonas</taxon>
    </lineage>
</organism>
<accession>A0A8J2SGK0</accession>
<reference evidence="2" key="1">
    <citation type="submission" date="2021-11" db="EMBL/GenBank/DDBJ databases">
        <authorList>
            <consortium name="Genoscope - CEA"/>
            <person name="William W."/>
        </authorList>
    </citation>
    <scope>NUCLEOTIDE SEQUENCE</scope>
</reference>